<dbReference type="Proteomes" id="UP000321960">
    <property type="component" value="Unassembled WGS sequence"/>
</dbReference>
<keyword evidence="4" id="KW-1185">Reference proteome</keyword>
<gene>
    <name evidence="2" type="ORF">GCM10007888_31880</name>
    <name evidence="1" type="ORF">MOX02_25660</name>
</gene>
<dbReference type="InterPro" id="IPR036086">
    <property type="entry name" value="ParB/Sulfiredoxin_sf"/>
</dbReference>
<dbReference type="Gene3D" id="1.10.8.10">
    <property type="entry name" value="DNA helicase RuvA subunit, C-terminal domain"/>
    <property type="match status" value="1"/>
</dbReference>
<evidence type="ECO:0008006" key="5">
    <source>
        <dbReference type="Google" id="ProtNLM"/>
    </source>
</evidence>
<reference evidence="2" key="1">
    <citation type="journal article" date="2014" name="Int. J. Syst. Evol. Microbiol.">
        <title>Complete genome of a new Firmicutes species belonging to the dominant human colonic microbiota ('Ruminococcus bicirculans') reveals two chromosomes and a selective capacity to utilize plant glucans.</title>
        <authorList>
            <consortium name="NISC Comparative Sequencing Program"/>
            <person name="Wegmann U."/>
            <person name="Louis P."/>
            <person name="Goesmann A."/>
            <person name="Henrissat B."/>
            <person name="Duncan S.H."/>
            <person name="Flint H.J."/>
        </authorList>
    </citation>
    <scope>NUCLEOTIDE SEQUENCE</scope>
    <source>
        <strain evidence="2">NBRC 107715</strain>
    </source>
</reference>
<evidence type="ECO:0000313" key="1">
    <source>
        <dbReference type="EMBL" id="GEP04528.1"/>
    </source>
</evidence>
<dbReference type="Proteomes" id="UP001156856">
    <property type="component" value="Unassembled WGS sequence"/>
</dbReference>
<accession>A0A512J3H8</accession>
<evidence type="ECO:0000313" key="4">
    <source>
        <dbReference type="Proteomes" id="UP001156856"/>
    </source>
</evidence>
<comment type="caution">
    <text evidence="1">The sequence shown here is derived from an EMBL/GenBank/DDBJ whole genome shotgun (WGS) entry which is preliminary data.</text>
</comment>
<dbReference type="SUPFAM" id="SSF110849">
    <property type="entry name" value="ParB/Sulfiredoxin"/>
    <property type="match status" value="1"/>
</dbReference>
<evidence type="ECO:0000313" key="3">
    <source>
        <dbReference type="Proteomes" id="UP000321960"/>
    </source>
</evidence>
<name>A0A512J3H8_9HYPH</name>
<proteinExistence type="predicted"/>
<evidence type="ECO:0000313" key="2">
    <source>
        <dbReference type="EMBL" id="GLS64807.1"/>
    </source>
</evidence>
<reference evidence="4" key="2">
    <citation type="journal article" date="2019" name="Int. J. Syst. Evol. Microbiol.">
        <title>The Global Catalogue of Microorganisms (GCM) 10K type strain sequencing project: providing services to taxonomists for standard genome sequencing and annotation.</title>
        <authorList>
            <consortium name="The Broad Institute Genomics Platform"/>
            <consortium name="The Broad Institute Genome Sequencing Center for Infectious Disease"/>
            <person name="Wu L."/>
            <person name="Ma J."/>
        </authorList>
    </citation>
    <scope>NUCLEOTIDE SEQUENCE [LARGE SCALE GENOMIC DNA]</scope>
    <source>
        <strain evidence="4">NBRC 107715</strain>
    </source>
</reference>
<reference evidence="2" key="4">
    <citation type="submission" date="2023-01" db="EMBL/GenBank/DDBJ databases">
        <title>Draft genome sequence of Methylobacterium oxalidis strain NBRC 107715.</title>
        <authorList>
            <person name="Sun Q."/>
            <person name="Mori K."/>
        </authorList>
    </citation>
    <scope>NUCLEOTIDE SEQUENCE</scope>
    <source>
        <strain evidence="2">NBRC 107715</strain>
    </source>
</reference>
<sequence length="228" mass="25504">MTARRFPGRADGCFWGDGNSPSAPMAIREPILKPVPISELRPTQMTVGYREVEEKRRRWREHPADKKAEFLGAHMIPTLLGPKKRHYVIDHHHLARALALEGVETVLVTVVADLHKLDKDAFWTVCDHRAWVHPYGPDGVRAAFKDIPKAVADLADDPYRSLAGELRRAGGFAKDTTPFSEFLWADFLRRTVKEKRIASDFAAALEQAMALAKSPEAGYLPGWCGPVT</sequence>
<dbReference type="InterPro" id="IPR016932">
    <property type="entry name" value="UCP029669"/>
</dbReference>
<dbReference type="PIRSF" id="PIRSF029669">
    <property type="entry name" value="UCP029669"/>
    <property type="match status" value="1"/>
</dbReference>
<dbReference type="InterPro" id="IPR014956">
    <property type="entry name" value="ParBc_2"/>
</dbReference>
<dbReference type="Gene3D" id="3.90.1530.10">
    <property type="entry name" value="Conserved hypothetical protein from pyrococcus furiosus pfu- 392566-001, ParB domain"/>
    <property type="match status" value="1"/>
</dbReference>
<organism evidence="1 3">
    <name type="scientific">Methylobacterium oxalidis</name>
    <dbReference type="NCBI Taxonomy" id="944322"/>
    <lineage>
        <taxon>Bacteria</taxon>
        <taxon>Pseudomonadati</taxon>
        <taxon>Pseudomonadota</taxon>
        <taxon>Alphaproteobacteria</taxon>
        <taxon>Hyphomicrobiales</taxon>
        <taxon>Methylobacteriaceae</taxon>
        <taxon>Methylobacterium</taxon>
    </lineage>
</organism>
<dbReference type="CDD" id="cd16390">
    <property type="entry name" value="ParB_N_Srx_like"/>
    <property type="match status" value="1"/>
</dbReference>
<dbReference type="Pfam" id="PF08857">
    <property type="entry name" value="ParBc_2"/>
    <property type="match status" value="1"/>
</dbReference>
<dbReference type="EMBL" id="BSPK01000053">
    <property type="protein sequence ID" value="GLS64807.1"/>
    <property type="molecule type" value="Genomic_DNA"/>
</dbReference>
<protein>
    <recommendedName>
        <fullName evidence="5">Chromosome partitioning protein ParB</fullName>
    </recommendedName>
</protein>
<dbReference type="EMBL" id="BJZU01000048">
    <property type="protein sequence ID" value="GEP04528.1"/>
    <property type="molecule type" value="Genomic_DNA"/>
</dbReference>
<reference evidence="1 3" key="3">
    <citation type="submission" date="2019-07" db="EMBL/GenBank/DDBJ databases">
        <title>Whole genome shotgun sequence of Methylobacterium oxalidis NBRC 107715.</title>
        <authorList>
            <person name="Hosoyama A."/>
            <person name="Uohara A."/>
            <person name="Ohji S."/>
            <person name="Ichikawa N."/>
        </authorList>
    </citation>
    <scope>NUCLEOTIDE SEQUENCE [LARGE SCALE GENOMIC DNA]</scope>
    <source>
        <strain evidence="1 3">NBRC 107715</strain>
    </source>
</reference>
<dbReference type="AlphaFoldDB" id="A0A512J3H8"/>